<evidence type="ECO:0000259" key="2">
    <source>
        <dbReference type="Pfam" id="PF23917"/>
    </source>
</evidence>
<dbReference type="AlphaFoldDB" id="A0A561QB42"/>
<dbReference type="Pfam" id="PF23917">
    <property type="entry name" value="DUF7256"/>
    <property type="match status" value="1"/>
</dbReference>
<evidence type="ECO:0000259" key="1">
    <source>
        <dbReference type="Pfam" id="PF21832"/>
    </source>
</evidence>
<dbReference type="RefSeq" id="WP_145642418.1">
    <property type="nucleotide sequence ID" value="NZ_VIWP01000011.1"/>
</dbReference>
<accession>A0A561QB42</accession>
<name>A0A561QB42_9HYPH</name>
<protein>
    <submittedName>
        <fullName evidence="3">Uncharacterized protein</fullName>
    </submittedName>
</protein>
<dbReference type="Proteomes" id="UP000320653">
    <property type="component" value="Unassembled WGS sequence"/>
</dbReference>
<dbReference type="InterPro" id="IPR054187">
    <property type="entry name" value="DUF6892"/>
</dbReference>
<dbReference type="InterPro" id="IPR055680">
    <property type="entry name" value="DUF7256"/>
</dbReference>
<dbReference type="EMBL" id="VIWP01000011">
    <property type="protein sequence ID" value="TWF47588.1"/>
    <property type="molecule type" value="Genomic_DNA"/>
</dbReference>
<proteinExistence type="predicted"/>
<comment type="caution">
    <text evidence="3">The sequence shown here is derived from an EMBL/GenBank/DDBJ whole genome shotgun (WGS) entry which is preliminary data.</text>
</comment>
<evidence type="ECO:0000313" key="4">
    <source>
        <dbReference type="Proteomes" id="UP000320653"/>
    </source>
</evidence>
<dbReference type="OrthoDB" id="8606752at2"/>
<keyword evidence="4" id="KW-1185">Reference proteome</keyword>
<feature type="domain" description="DUF6892" evidence="1">
    <location>
        <begin position="157"/>
        <end position="334"/>
    </location>
</feature>
<sequence length="336" mass="36918">MAESNEPVDVSALAALRPGMTVADVEKAMGLMWRAPAPHKGGVIDILENTYGVNVRLDRIGKIGMIEFTSRFKQTVAGVPMGLHLDDILAIIPAMKIGEESKVRRGTRLGTMRLPEGELSARISYDKVMEIVISNPDAEYVEPTAPPYPAAAGAPGAPFADPNLKLVVMSALLRSKMLDLGTPQQLASHILDRPVDLEDEGYDLIPQALGYLLRYPLTAEQLAAVDWIQFDGGEEIYSYAWYFWGGGGSAFDIHDTSDLHRCPNLKGVSVIAMTDRFDLRTLVPLHRLEWVSINVPADHLEALLEIPSLKRAGRFAANPETNAILKKLEQRGIELR</sequence>
<organism evidence="3 4">
    <name type="scientific">Neorhizobium alkalisoli</name>
    <dbReference type="NCBI Taxonomy" id="528178"/>
    <lineage>
        <taxon>Bacteria</taxon>
        <taxon>Pseudomonadati</taxon>
        <taxon>Pseudomonadota</taxon>
        <taxon>Alphaproteobacteria</taxon>
        <taxon>Hyphomicrobiales</taxon>
        <taxon>Rhizobiaceae</taxon>
        <taxon>Rhizobium/Agrobacterium group</taxon>
        <taxon>Neorhizobium</taxon>
    </lineage>
</organism>
<feature type="domain" description="DUF7256" evidence="2">
    <location>
        <begin position="8"/>
        <end position="142"/>
    </location>
</feature>
<evidence type="ECO:0000313" key="3">
    <source>
        <dbReference type="EMBL" id="TWF47588.1"/>
    </source>
</evidence>
<gene>
    <name evidence="3" type="ORF">FHW37_11191</name>
</gene>
<dbReference type="Pfam" id="PF21832">
    <property type="entry name" value="DUF6892"/>
    <property type="match status" value="1"/>
</dbReference>
<reference evidence="3 4" key="1">
    <citation type="submission" date="2019-06" db="EMBL/GenBank/DDBJ databases">
        <title>Sorghum-associated microbial communities from plants grown in Nebraska, USA.</title>
        <authorList>
            <person name="Schachtman D."/>
        </authorList>
    </citation>
    <scope>NUCLEOTIDE SEQUENCE [LARGE SCALE GENOMIC DNA]</scope>
    <source>
        <strain evidence="3 4">1225</strain>
    </source>
</reference>